<dbReference type="GO" id="GO:1990573">
    <property type="term" value="P:potassium ion import across plasma membrane"/>
    <property type="evidence" value="ECO:0007669"/>
    <property type="project" value="TreeGrafter"/>
</dbReference>
<evidence type="ECO:0000256" key="3">
    <source>
        <dbReference type="ARBA" id="ARBA00022692"/>
    </source>
</evidence>
<dbReference type="Proteomes" id="UP000594260">
    <property type="component" value="Unplaced"/>
</dbReference>
<organism evidence="9 10">
    <name type="scientific">Varroa destructor</name>
    <name type="common">Honeybee mite</name>
    <dbReference type="NCBI Taxonomy" id="109461"/>
    <lineage>
        <taxon>Eukaryota</taxon>
        <taxon>Metazoa</taxon>
        <taxon>Ecdysozoa</taxon>
        <taxon>Arthropoda</taxon>
        <taxon>Chelicerata</taxon>
        <taxon>Arachnida</taxon>
        <taxon>Acari</taxon>
        <taxon>Parasitiformes</taxon>
        <taxon>Mesostigmata</taxon>
        <taxon>Gamasina</taxon>
        <taxon>Dermanyssoidea</taxon>
        <taxon>Varroidae</taxon>
        <taxon>Varroa</taxon>
    </lineage>
</organism>
<keyword evidence="4" id="KW-0735">Signal-anchor</keyword>
<dbReference type="GeneID" id="111243616"/>
<dbReference type="InParanoid" id="A0A7M7JA41"/>
<reference evidence="9" key="1">
    <citation type="submission" date="2021-01" db="UniProtKB">
        <authorList>
            <consortium name="EnsemblMetazoa"/>
        </authorList>
    </citation>
    <scope>IDENTIFICATION</scope>
</reference>
<feature type="compositionally biased region" description="Pro residues" evidence="7">
    <location>
        <begin position="343"/>
        <end position="352"/>
    </location>
</feature>
<keyword evidence="10" id="KW-1185">Reference proteome</keyword>
<dbReference type="Gene3D" id="2.60.40.1660">
    <property type="entry name" value="Na, k-atpase alpha subunit"/>
    <property type="match status" value="1"/>
</dbReference>
<feature type="transmembrane region" description="Helical" evidence="8">
    <location>
        <begin position="390"/>
        <end position="415"/>
    </location>
</feature>
<feature type="compositionally biased region" description="Low complexity" evidence="7">
    <location>
        <begin position="251"/>
        <end position="279"/>
    </location>
</feature>
<keyword evidence="6 8" id="KW-0472">Membrane</keyword>
<dbReference type="OrthoDB" id="5912413at2759"/>
<dbReference type="PANTHER" id="PTHR11523">
    <property type="entry name" value="SODIUM/POTASSIUM-DEPENDENT ATPASE BETA SUBUNIT"/>
    <property type="match status" value="1"/>
</dbReference>
<accession>A0A7M7JA41</accession>
<feature type="region of interest" description="Disordered" evidence="7">
    <location>
        <begin position="219"/>
        <end position="354"/>
    </location>
</feature>
<protein>
    <submittedName>
        <fullName evidence="9">Uncharacterized protein</fullName>
    </submittedName>
</protein>
<comment type="subcellular location">
    <subcellularLocation>
        <location evidence="1">Membrane</location>
        <topology evidence="1">Single-pass type II membrane protein</topology>
    </subcellularLocation>
</comment>
<dbReference type="GO" id="GO:0005890">
    <property type="term" value="C:sodium:potassium-exchanging ATPase complex"/>
    <property type="evidence" value="ECO:0007669"/>
    <property type="project" value="InterPro"/>
</dbReference>
<keyword evidence="3 8" id="KW-0812">Transmembrane</keyword>
<evidence type="ECO:0000256" key="8">
    <source>
        <dbReference type="SAM" id="Phobius"/>
    </source>
</evidence>
<evidence type="ECO:0000256" key="5">
    <source>
        <dbReference type="ARBA" id="ARBA00022989"/>
    </source>
</evidence>
<comment type="similarity">
    <text evidence="2">Belongs to the X(+)/potassium ATPases subunit beta family.</text>
</comment>
<name>A0A7M7JA41_VARDE</name>
<evidence type="ECO:0000256" key="1">
    <source>
        <dbReference type="ARBA" id="ARBA00004606"/>
    </source>
</evidence>
<dbReference type="GO" id="GO:0036376">
    <property type="term" value="P:sodium ion export across plasma membrane"/>
    <property type="evidence" value="ECO:0007669"/>
    <property type="project" value="TreeGrafter"/>
</dbReference>
<dbReference type="GO" id="GO:0030007">
    <property type="term" value="P:intracellular potassium ion homeostasis"/>
    <property type="evidence" value="ECO:0007669"/>
    <property type="project" value="TreeGrafter"/>
</dbReference>
<dbReference type="PANTHER" id="PTHR11523:SF28">
    <property type="entry name" value="NA_K-ATPASE BETA SUBUNIT ISOFORM 4-RELATED"/>
    <property type="match status" value="1"/>
</dbReference>
<keyword evidence="5 8" id="KW-1133">Transmembrane helix</keyword>
<evidence type="ECO:0000313" key="9">
    <source>
        <dbReference type="EnsemblMetazoa" id="XP_022645150"/>
    </source>
</evidence>
<proteinExistence type="inferred from homology"/>
<evidence type="ECO:0000256" key="4">
    <source>
        <dbReference type="ARBA" id="ARBA00022968"/>
    </source>
</evidence>
<evidence type="ECO:0000256" key="7">
    <source>
        <dbReference type="SAM" id="MobiDB-lite"/>
    </source>
</evidence>
<evidence type="ECO:0000256" key="2">
    <source>
        <dbReference type="ARBA" id="ARBA00005876"/>
    </source>
</evidence>
<feature type="compositionally biased region" description="Polar residues" evidence="7">
    <location>
        <begin position="219"/>
        <end position="237"/>
    </location>
</feature>
<evidence type="ECO:0000313" key="10">
    <source>
        <dbReference type="Proteomes" id="UP000594260"/>
    </source>
</evidence>
<dbReference type="InterPro" id="IPR038702">
    <property type="entry name" value="Na/K_ATPase_sub_beta_sf"/>
</dbReference>
<evidence type="ECO:0000256" key="6">
    <source>
        <dbReference type="ARBA" id="ARBA00023136"/>
    </source>
</evidence>
<dbReference type="EnsemblMetazoa" id="XM_022789415">
    <property type="protein sequence ID" value="XP_022645150"/>
    <property type="gene ID" value="LOC111243616"/>
</dbReference>
<dbReference type="Pfam" id="PF00287">
    <property type="entry name" value="Na_K-ATPase"/>
    <property type="match status" value="1"/>
</dbReference>
<dbReference type="KEGG" id="vde:111243616"/>
<feature type="compositionally biased region" description="Polar residues" evidence="7">
    <location>
        <begin position="322"/>
        <end position="338"/>
    </location>
</feature>
<dbReference type="RefSeq" id="XP_022645150.1">
    <property type="nucleotide sequence ID" value="XM_022789415.1"/>
</dbReference>
<sequence>MSNYNNFNFARPRCAESLPRIPSYNVNVHSQTSHYPQKMSTGAASVAPVTAPEYTEITLRPQMHPRGHSAEANSHTLSRTSAAGTFFGVYGVSSVTTAHSAPSMPNRSNTLGTYGRNAARWSNVAKRNSLGHTLLLDKGGNALDDFYRTIDSKPSQFIVGRQNSARPHHVCYSLQCPCQPSATPSSAIMSRPTVTAIPTITGSMMSNEAAMPPLSAYYPQQQTQTSHSQARVPQHTSVAPPDLERFRRPVESPTLSESRSSLASSQQQQQHQQHQQQQQSFGATAQPQLNAQGHHPNGYQDLEETSSEASSTRIASRMSGDPNVTTSTENDTRQLTNGCNPANNPPPPPYSPYCPALTTTTTVIHHAIPPNKKESLYSKLPSSVSSRQTLMRAVYCSSVLIAMLTALCIVILVLFGGRTEGGASALLSEDIFGNAMATGIGSGALSVVPAPTDLVDRSQVIIVNRRNPTQSAEQAAQLSDLLALVGAYNATARDAAFPSQLIQTVQPGCTAEEQFGYRQGEPCVAVVLRPDPAFVPVPLASSDSSDTTDNAGSNLLELECLCENRRNVRVAYSPYRGFPLRFFPRSARASPLLVMLRFEDLPLKTELRISCGLRGARNIDARNDRVNFQIMVI</sequence>
<dbReference type="InterPro" id="IPR000402">
    <property type="entry name" value="Na/K_ATPase_sub_beta"/>
</dbReference>
<dbReference type="AlphaFoldDB" id="A0A7M7JA41"/>
<dbReference type="GO" id="GO:0006883">
    <property type="term" value="P:intracellular sodium ion homeostasis"/>
    <property type="evidence" value="ECO:0007669"/>
    <property type="project" value="TreeGrafter"/>
</dbReference>
<feature type="compositionally biased region" description="Polar residues" evidence="7">
    <location>
        <begin position="280"/>
        <end position="291"/>
    </location>
</feature>
<dbReference type="GO" id="GO:0001671">
    <property type="term" value="F:ATPase activator activity"/>
    <property type="evidence" value="ECO:0007669"/>
    <property type="project" value="TreeGrafter"/>
</dbReference>